<dbReference type="GO" id="GO:0003968">
    <property type="term" value="F:RNA-directed RNA polymerase activity"/>
    <property type="evidence" value="ECO:0007669"/>
    <property type="project" value="UniProtKB-EC"/>
</dbReference>
<evidence type="ECO:0000256" key="5">
    <source>
        <dbReference type="ARBA" id="ARBA00022953"/>
    </source>
</evidence>
<dbReference type="InterPro" id="IPR007096">
    <property type="entry name" value="RNA-dir_Rpol_cat_phage"/>
</dbReference>
<comment type="catalytic activity">
    <reaction evidence="7">
        <text>RNA(n) + a ribonucleoside 5'-triphosphate = RNA(n+1) + diphosphate</text>
        <dbReference type="Rhea" id="RHEA:21248"/>
        <dbReference type="Rhea" id="RHEA-COMP:14527"/>
        <dbReference type="Rhea" id="RHEA-COMP:17342"/>
        <dbReference type="ChEBI" id="CHEBI:33019"/>
        <dbReference type="ChEBI" id="CHEBI:61557"/>
        <dbReference type="ChEBI" id="CHEBI:140395"/>
        <dbReference type="EC" id="2.7.7.48"/>
    </reaction>
</comment>
<evidence type="ECO:0000259" key="9">
    <source>
        <dbReference type="PROSITE" id="PS50522"/>
    </source>
</evidence>
<reference evidence="10" key="1">
    <citation type="journal article" date="2016" name="Nature">
        <title>Redefining the invertebrate RNA virosphere.</title>
        <authorList>
            <person name="Shi M."/>
            <person name="Lin X.D."/>
            <person name="Tian J.H."/>
            <person name="Chen L.J."/>
            <person name="Chen X."/>
            <person name="Li C.X."/>
            <person name="Qin X.C."/>
            <person name="Li J."/>
            <person name="Cao J.P."/>
            <person name="Eden J.S."/>
            <person name="Buchmann J."/>
            <person name="Wang W."/>
            <person name="Xu J."/>
            <person name="Holmes E.C."/>
            <person name="Zhang Y.Z."/>
        </authorList>
    </citation>
    <scope>NUCLEOTIDE SEQUENCE</scope>
    <source>
        <strain evidence="10">CJLX29558</strain>
    </source>
</reference>
<organism evidence="10">
    <name type="scientific">Changjiang levi-like virus 3</name>
    <dbReference type="NCBI Taxonomy" id="1922775"/>
    <lineage>
        <taxon>Viruses</taxon>
        <taxon>Riboviria</taxon>
    </lineage>
</organism>
<evidence type="ECO:0000256" key="8">
    <source>
        <dbReference type="PIRSR" id="PIRSR605093-1"/>
    </source>
</evidence>
<dbReference type="InterPro" id="IPR043502">
    <property type="entry name" value="DNA/RNA_pol_sf"/>
</dbReference>
<keyword evidence="5" id="KW-0693">Viral RNA replication</keyword>
<evidence type="ECO:0000256" key="2">
    <source>
        <dbReference type="ARBA" id="ARBA00022679"/>
    </source>
</evidence>
<evidence type="ECO:0000256" key="7">
    <source>
        <dbReference type="ARBA" id="ARBA00048744"/>
    </source>
</evidence>
<keyword evidence="8" id="KW-0479">Metal-binding</keyword>
<dbReference type="GO" id="GO:0000166">
    <property type="term" value="F:nucleotide binding"/>
    <property type="evidence" value="ECO:0007669"/>
    <property type="project" value="UniProtKB-KW"/>
</dbReference>
<evidence type="ECO:0000256" key="3">
    <source>
        <dbReference type="ARBA" id="ARBA00022695"/>
    </source>
</evidence>
<dbReference type="SUPFAM" id="SSF56672">
    <property type="entry name" value="DNA/RNA polymerases"/>
    <property type="match status" value="1"/>
</dbReference>
<keyword evidence="2" id="KW-0808">Transferase</keyword>
<dbReference type="InterPro" id="IPR005093">
    <property type="entry name" value="RNArep_beta"/>
</dbReference>
<evidence type="ECO:0000256" key="1">
    <source>
        <dbReference type="ARBA" id="ARBA00012494"/>
    </source>
</evidence>
<evidence type="ECO:0000256" key="4">
    <source>
        <dbReference type="ARBA" id="ARBA00022741"/>
    </source>
</evidence>
<proteinExistence type="predicted"/>
<name>A0A1L3KII3_9VIRU</name>
<sequence>MQALNSVKYSREGDTHQICSKILKALGTPLSRQIKTWLDKGMYLEVVNSKVDPSLYGDDSALFARDYLACSLLRKYSSFPLGIDCKSVALNKFLESEAACRQTNLTKVRPYENRAVTGYGISPEQYIQYARQKIESLLGRFDWNKASERFAFSGGASTRLKRRSGAPFYKFQGKPETTRNNALLSICAIWSTPLWAEQMRSQYGDDPVNWVTVVEGSRVTTVAKTALTDRCIAIEPDMNMFIQKGIGAVIRDKLRSVGINLNDQSLNQKLACIGSGTGSLATIDLASASDSIALELVRLLLPYDWFDALCRCRSEVGILPCGTKHPFEKISSMGNGYTFELESLIFWALSKAVIDLTGCSDRRLGVYGDDLIIHNSIADDLIGLLDYCGFKANVDKTFISGPFRESCGKHYFHGKDVTPLYCKEPLDTLDRKFWIANSIRLWASARVSPGRYQNLYSSIVKTIPPKQRYLIPGNYGSECGLWASWDEARPKYSTWKQAFIIRLLIPRRKKFIPNGCPAVLHWFNTKVNDFRVELDGARGPSRFQIEMGETRYSPSRRYLSWWDPVPNGVTTFEVQLRQ</sequence>
<evidence type="ECO:0000313" key="10">
    <source>
        <dbReference type="EMBL" id="APG77119.1"/>
    </source>
</evidence>
<feature type="domain" description="RdRp catalytic" evidence="9">
    <location>
        <begin position="269"/>
        <end position="401"/>
    </location>
</feature>
<dbReference type="Pfam" id="PF03431">
    <property type="entry name" value="RNA_replicase_B"/>
    <property type="match status" value="1"/>
</dbReference>
<feature type="binding site" evidence="8">
    <location>
        <position position="284"/>
    </location>
    <ligand>
        <name>Mg(2+)</name>
        <dbReference type="ChEBI" id="CHEBI:18420"/>
        <label>2</label>
    </ligand>
</feature>
<accession>A0A1L3KII3</accession>
<keyword evidence="4" id="KW-0547">Nucleotide-binding</keyword>
<feature type="binding site" evidence="8">
    <location>
        <position position="369"/>
    </location>
    <ligand>
        <name>Mg(2+)</name>
        <dbReference type="ChEBI" id="CHEBI:18420"/>
        <label>2</label>
    </ligand>
</feature>
<protein>
    <recommendedName>
        <fullName evidence="1">RNA-directed RNA polymerase</fullName>
        <ecNumber evidence="1">2.7.7.48</ecNumber>
    </recommendedName>
    <alternativeName>
        <fullName evidence="6">RNA replicase beta chain</fullName>
    </alternativeName>
</protein>
<comment type="cofactor">
    <cofactor evidence="8">
        <name>Mg(2+)</name>
        <dbReference type="ChEBI" id="CHEBI:18420"/>
    </cofactor>
    <text evidence="8">Binds 2 Mg(2+) per subunit.</text>
</comment>
<dbReference type="EC" id="2.7.7.48" evidence="1"/>
<evidence type="ECO:0000256" key="6">
    <source>
        <dbReference type="ARBA" id="ARBA00030248"/>
    </source>
</evidence>
<dbReference type="GO" id="GO:0046872">
    <property type="term" value="F:metal ion binding"/>
    <property type="evidence" value="ECO:0007669"/>
    <property type="project" value="UniProtKB-KW"/>
</dbReference>
<dbReference type="EMBL" id="KX883525">
    <property type="protein sequence ID" value="APG77119.1"/>
    <property type="molecule type" value="Genomic_RNA"/>
</dbReference>
<dbReference type="PROSITE" id="PS50522">
    <property type="entry name" value="RDRP_PHAGE"/>
    <property type="match status" value="1"/>
</dbReference>
<feature type="binding site" evidence="8">
    <location>
        <position position="370"/>
    </location>
    <ligand>
        <name>Mg(2+)</name>
        <dbReference type="ChEBI" id="CHEBI:18420"/>
        <label>2</label>
    </ligand>
</feature>
<dbReference type="GO" id="GO:0039694">
    <property type="term" value="P:viral RNA genome replication"/>
    <property type="evidence" value="ECO:0007669"/>
    <property type="project" value="InterPro"/>
</dbReference>
<keyword evidence="8" id="KW-0460">Magnesium</keyword>
<keyword evidence="3" id="KW-0548">Nucleotidyltransferase</keyword>